<keyword evidence="4" id="KW-0413">Isomerase</keyword>
<evidence type="ECO:0000256" key="1">
    <source>
        <dbReference type="ARBA" id="ARBA00001933"/>
    </source>
</evidence>
<dbReference type="EC" id="5.4.3.8" evidence="4"/>
<evidence type="ECO:0000313" key="4">
    <source>
        <dbReference type="EMBL" id="NYE74510.1"/>
    </source>
</evidence>
<organism evidence="4 5">
    <name type="scientific">Microlunatus parietis</name>
    <dbReference type="NCBI Taxonomy" id="682979"/>
    <lineage>
        <taxon>Bacteria</taxon>
        <taxon>Bacillati</taxon>
        <taxon>Actinomycetota</taxon>
        <taxon>Actinomycetes</taxon>
        <taxon>Propionibacteriales</taxon>
        <taxon>Propionibacteriaceae</taxon>
        <taxon>Microlunatus</taxon>
    </lineage>
</organism>
<dbReference type="InterPro" id="IPR015422">
    <property type="entry name" value="PyrdxlP-dep_Trfase_small"/>
</dbReference>
<name>A0A7Y9ICX6_9ACTN</name>
<proteinExistence type="inferred from homology"/>
<evidence type="ECO:0000313" key="5">
    <source>
        <dbReference type="Proteomes" id="UP000569914"/>
    </source>
</evidence>
<reference evidence="4 5" key="1">
    <citation type="submission" date="2020-07" db="EMBL/GenBank/DDBJ databases">
        <title>Sequencing the genomes of 1000 actinobacteria strains.</title>
        <authorList>
            <person name="Klenk H.-P."/>
        </authorList>
    </citation>
    <scope>NUCLEOTIDE SEQUENCE [LARGE SCALE GENOMIC DNA]</scope>
    <source>
        <strain evidence="4 5">DSM 22083</strain>
    </source>
</reference>
<comment type="similarity">
    <text evidence="3">Belongs to the class-III pyridoxal-phosphate-dependent aminotransferase family.</text>
</comment>
<evidence type="ECO:0000256" key="3">
    <source>
        <dbReference type="RuleBase" id="RU003560"/>
    </source>
</evidence>
<dbReference type="Proteomes" id="UP000569914">
    <property type="component" value="Unassembled WGS sequence"/>
</dbReference>
<dbReference type="GO" id="GO:0042286">
    <property type="term" value="F:glutamate-1-semialdehyde 2,1-aminomutase activity"/>
    <property type="evidence" value="ECO:0007669"/>
    <property type="project" value="UniProtKB-EC"/>
</dbReference>
<dbReference type="Pfam" id="PF00202">
    <property type="entry name" value="Aminotran_3"/>
    <property type="match status" value="1"/>
</dbReference>
<dbReference type="GO" id="GO:0030170">
    <property type="term" value="F:pyridoxal phosphate binding"/>
    <property type="evidence" value="ECO:0007669"/>
    <property type="project" value="InterPro"/>
</dbReference>
<evidence type="ECO:0000256" key="2">
    <source>
        <dbReference type="ARBA" id="ARBA00022898"/>
    </source>
</evidence>
<dbReference type="InterPro" id="IPR015421">
    <property type="entry name" value="PyrdxlP-dep_Trfase_major"/>
</dbReference>
<comment type="caution">
    <text evidence="4">The sequence shown here is derived from an EMBL/GenBank/DDBJ whole genome shotgun (WGS) entry which is preliminary data.</text>
</comment>
<dbReference type="AlphaFoldDB" id="A0A7Y9ICX6"/>
<dbReference type="InterPro" id="IPR015424">
    <property type="entry name" value="PyrdxlP-dep_Trfase"/>
</dbReference>
<protein>
    <submittedName>
        <fullName evidence="4">Glutamate-1-semialdehyde 2,1-aminomutase</fullName>
        <ecNumber evidence="4">5.4.3.8</ecNumber>
    </submittedName>
</protein>
<accession>A0A7Y9ICX6</accession>
<dbReference type="CDD" id="cd00610">
    <property type="entry name" value="OAT_like"/>
    <property type="match status" value="1"/>
</dbReference>
<dbReference type="Gene3D" id="3.40.640.10">
    <property type="entry name" value="Type I PLP-dependent aspartate aminotransferase-like (Major domain)"/>
    <property type="match status" value="1"/>
</dbReference>
<keyword evidence="5" id="KW-1185">Reference proteome</keyword>
<comment type="cofactor">
    <cofactor evidence="1">
        <name>pyridoxal 5'-phosphate</name>
        <dbReference type="ChEBI" id="CHEBI:597326"/>
    </cofactor>
</comment>
<dbReference type="GO" id="GO:0008483">
    <property type="term" value="F:transaminase activity"/>
    <property type="evidence" value="ECO:0007669"/>
    <property type="project" value="InterPro"/>
</dbReference>
<gene>
    <name evidence="4" type="ORF">BKA15_005839</name>
</gene>
<keyword evidence="2 3" id="KW-0663">Pyridoxal phosphate</keyword>
<dbReference type="EMBL" id="JACCBU010000001">
    <property type="protein sequence ID" value="NYE74510.1"/>
    <property type="molecule type" value="Genomic_DNA"/>
</dbReference>
<sequence>MNSRSETRSRELRARAVELTPGGVHSNVRLTSPSVFFDRGKGAWLWDADGNDYVDYLLGQGPNFLGHAHDEVITAVESAMRRGGVFGSQHVLENEAGELFLDSIGWAERVRFGVSGTEADQAALRLARAATGRTRFVRFEGHYHGWLDNVLIKTVDGVTGPASEGQLAHHLDDSIVLGFNDPVALARAFDEHGGEIAAVILEPMMCNSGAIPPENGYLQRVRELCTEHGAVLIFDEVITGFRLTLGGAAERFGVTPDLAVYGKAMAGGWPVSALAGRADVMDRFAAGVNHSGTFNSSVPACAAVTAALTVLRRDAPYQRVEEHGARLIDGIRKLGVDHDLPLRVQGLPMAFHVGFGDPAPVIDAAGLGRLDLKRYADLVPVLVDHGIWVAPRGIWYVSAAHGDSELAAVLERLDAALSAGGRR</sequence>
<dbReference type="Gene3D" id="3.90.1150.10">
    <property type="entry name" value="Aspartate Aminotransferase, domain 1"/>
    <property type="match status" value="1"/>
</dbReference>
<dbReference type="PANTHER" id="PTHR43713">
    <property type="entry name" value="GLUTAMATE-1-SEMIALDEHYDE 2,1-AMINOMUTASE"/>
    <property type="match status" value="1"/>
</dbReference>
<dbReference type="SUPFAM" id="SSF53383">
    <property type="entry name" value="PLP-dependent transferases"/>
    <property type="match status" value="1"/>
</dbReference>
<dbReference type="InterPro" id="IPR005814">
    <property type="entry name" value="Aminotrans_3"/>
</dbReference>
<dbReference type="PANTHER" id="PTHR43713:SF3">
    <property type="entry name" value="GLUTAMATE-1-SEMIALDEHYDE 2,1-AMINOMUTASE 1, CHLOROPLASTIC-RELATED"/>
    <property type="match status" value="1"/>
</dbReference>